<keyword evidence="2" id="KW-1003">Cell membrane</keyword>
<dbReference type="GO" id="GO:0016887">
    <property type="term" value="F:ATP hydrolysis activity"/>
    <property type="evidence" value="ECO:0007669"/>
    <property type="project" value="InterPro"/>
</dbReference>
<dbReference type="PRINTS" id="PR00120">
    <property type="entry name" value="HATPASE"/>
</dbReference>
<keyword evidence="5" id="KW-1133">Transmembrane helix</keyword>
<dbReference type="STRING" id="444597.BST26_12190"/>
<dbReference type="SFLD" id="SFLDF00027">
    <property type="entry name" value="p-type_atpase"/>
    <property type="match status" value="1"/>
</dbReference>
<dbReference type="InterPro" id="IPR001757">
    <property type="entry name" value="P_typ_ATPase"/>
</dbReference>
<protein>
    <submittedName>
        <fullName evidence="8">Magnesium-transporting ATPase</fullName>
    </submittedName>
</protein>
<comment type="caution">
    <text evidence="8">The sequence shown here is derived from an EMBL/GenBank/DDBJ whole genome shotgun (WGS) entry which is preliminary data.</text>
</comment>
<evidence type="ECO:0000256" key="2">
    <source>
        <dbReference type="ARBA" id="ARBA00022475"/>
    </source>
</evidence>
<dbReference type="GO" id="GO:0005886">
    <property type="term" value="C:plasma membrane"/>
    <property type="evidence" value="ECO:0007669"/>
    <property type="project" value="UniProtKB-SubCell"/>
</dbReference>
<dbReference type="OrthoDB" id="9814270at2"/>
<keyword evidence="3" id="KW-0812">Transmembrane</keyword>
<evidence type="ECO:0000256" key="5">
    <source>
        <dbReference type="ARBA" id="ARBA00022989"/>
    </source>
</evidence>
<dbReference type="Gene3D" id="3.40.1110.10">
    <property type="entry name" value="Calcium-transporting ATPase, cytoplasmic domain N"/>
    <property type="match status" value="1"/>
</dbReference>
<sequence length="844" mass="89429">MAFVTATGLSAAEVAERVADGRTNNVPTRAARGVAEIVKANVFTRINAILAVLLAIVLYTGSLINGLFGLLIVVNSGIGIVQELRAKRTLDRLAIVGQARPTVRRAEGTAALAPDQVVLDDIIEIGPGDQIVVDGEIIEANNLEIDESLLTGEADPIDKTIGAAVLSGSFAVAGTGAYRATKVGGDAYAAKLADEASKFTLVKSELRNGINQILRLVTYLLWPVGILTIYTQLFVNNPTFGPSLRHALYELITLAPQWPDALNTLRQLLTGEEFRESLLRMVGALVPMVPEGLVLMTSIAFAVGVIRLGRRQCLVNELPAIEGLARVDVVCADKTGTLTENAMRLHETVVLDDGHSRPETVLSAMAAADAYPNASMQAIAEAVPAAPGWTETASAPFKSATKWSGTSFGSDGNWVIGAPDVLADPGSPVAARAEEVGAQGYRVLLLGESDRSVDAPDAPGVVTPVALVVLDQKVRPDARETLEYFAEQDVTVKVISGDNAVSVGAVAGSLGLHGETLDARKLPEDSAALAEVLEEYTTFGRVRPDQKRAMVGALQSRGHTVAMTGDGVNDVLALKDADIGVAMGSGSPAARSVAQIVLLDNRFATLPYVVGEGRRVIGNIERVSTLFLTKTVYSVLLALLVGLVGVVAKLSSTAPLLFPFQPIHITIANWFTIGVPAFILSLAPNNERAHTGFVRRVLVAALPSGLVVGLATFGSYLVAYPGAHADDVAQEQASTAALITLLICAWWVLATVARPYQWWRVALVAACGLAYVVIFSLPFARELFLLDPSNLWLTLAGVGIGLCGAAALEALWWWQGRMLGETRRLWRQDRGRTMSGHSAPEHGA</sequence>
<dbReference type="Proteomes" id="UP000192801">
    <property type="component" value="Unassembled WGS sequence"/>
</dbReference>
<dbReference type="Gene3D" id="1.20.1110.10">
    <property type="entry name" value="Calcium-transporting ATPase, transmembrane domain"/>
    <property type="match status" value="1"/>
</dbReference>
<accession>A0A1X0DCY3</accession>
<dbReference type="Gene3D" id="3.40.50.1000">
    <property type="entry name" value="HAD superfamily/HAD-like"/>
    <property type="match status" value="1"/>
</dbReference>
<dbReference type="Pfam" id="PF00702">
    <property type="entry name" value="Hydrolase"/>
    <property type="match status" value="1"/>
</dbReference>
<dbReference type="SUPFAM" id="SSF81653">
    <property type="entry name" value="Calcium ATPase, transduction domain A"/>
    <property type="match status" value="1"/>
</dbReference>
<feature type="domain" description="P-type ATPase A" evidence="7">
    <location>
        <begin position="102"/>
        <end position="194"/>
    </location>
</feature>
<evidence type="ECO:0000256" key="6">
    <source>
        <dbReference type="ARBA" id="ARBA00023136"/>
    </source>
</evidence>
<dbReference type="PANTHER" id="PTHR42861">
    <property type="entry name" value="CALCIUM-TRANSPORTING ATPASE"/>
    <property type="match status" value="1"/>
</dbReference>
<dbReference type="InterPro" id="IPR008250">
    <property type="entry name" value="ATPase_P-typ_transduc_dom_A_sf"/>
</dbReference>
<dbReference type="SFLD" id="SFLDG00002">
    <property type="entry name" value="C1.7:_P-type_atpase_like"/>
    <property type="match status" value="1"/>
</dbReference>
<dbReference type="EMBL" id="MVHS01000026">
    <property type="protein sequence ID" value="ORA70039.1"/>
    <property type="molecule type" value="Genomic_DNA"/>
</dbReference>
<dbReference type="SFLD" id="SFLDS00003">
    <property type="entry name" value="Haloacid_Dehalogenase"/>
    <property type="match status" value="1"/>
</dbReference>
<dbReference type="InterPro" id="IPR023298">
    <property type="entry name" value="ATPase_P-typ_TM_dom_sf"/>
</dbReference>
<gene>
    <name evidence="8" type="ORF">BST26_12190</name>
</gene>
<evidence type="ECO:0000256" key="3">
    <source>
        <dbReference type="ARBA" id="ARBA00022692"/>
    </source>
</evidence>
<dbReference type="Pfam" id="PF00122">
    <property type="entry name" value="E1-E2_ATPase"/>
    <property type="match status" value="1"/>
</dbReference>
<keyword evidence="9" id="KW-1185">Reference proteome</keyword>
<name>A0A1X0DCY3_9MYCO</name>
<dbReference type="GO" id="GO:0005524">
    <property type="term" value="F:ATP binding"/>
    <property type="evidence" value="ECO:0007669"/>
    <property type="project" value="InterPro"/>
</dbReference>
<dbReference type="SUPFAM" id="SSF56784">
    <property type="entry name" value="HAD-like"/>
    <property type="match status" value="1"/>
</dbReference>
<dbReference type="InterPro" id="IPR044492">
    <property type="entry name" value="P_typ_ATPase_HD_dom"/>
</dbReference>
<dbReference type="SUPFAM" id="SSF81665">
    <property type="entry name" value="Calcium ATPase, transmembrane domain M"/>
    <property type="match status" value="1"/>
</dbReference>
<evidence type="ECO:0000256" key="4">
    <source>
        <dbReference type="ARBA" id="ARBA00022967"/>
    </source>
</evidence>
<dbReference type="RefSeq" id="WP_083031273.1">
    <property type="nucleotide sequence ID" value="NZ_AP022618.1"/>
</dbReference>
<dbReference type="PRINTS" id="PR00119">
    <property type="entry name" value="CATATPASE"/>
</dbReference>
<keyword evidence="6" id="KW-0472">Membrane</keyword>
<organism evidence="8 9">
    <name type="scientific">Mycolicibacterium insubricum</name>
    <dbReference type="NCBI Taxonomy" id="444597"/>
    <lineage>
        <taxon>Bacteria</taxon>
        <taxon>Bacillati</taxon>
        <taxon>Actinomycetota</taxon>
        <taxon>Actinomycetes</taxon>
        <taxon>Mycobacteriales</taxon>
        <taxon>Mycobacteriaceae</taxon>
        <taxon>Mycolicibacterium</taxon>
    </lineage>
</organism>
<dbReference type="PROSITE" id="PS00154">
    <property type="entry name" value="ATPASE_E1_E2"/>
    <property type="match status" value="1"/>
</dbReference>
<comment type="subcellular location">
    <subcellularLocation>
        <location evidence="1">Cell membrane</location>
        <topology evidence="1">Multi-pass membrane protein</topology>
    </subcellularLocation>
</comment>
<dbReference type="Gene3D" id="2.70.150.10">
    <property type="entry name" value="Calcium-transporting ATPase, cytoplasmic transduction domain A"/>
    <property type="match status" value="1"/>
</dbReference>
<evidence type="ECO:0000313" key="9">
    <source>
        <dbReference type="Proteomes" id="UP000192801"/>
    </source>
</evidence>
<dbReference type="NCBIfam" id="TIGR01494">
    <property type="entry name" value="ATPase_P-type"/>
    <property type="match status" value="2"/>
</dbReference>
<proteinExistence type="predicted"/>
<dbReference type="InterPro" id="IPR023299">
    <property type="entry name" value="ATPase_P-typ_cyto_dom_N"/>
</dbReference>
<dbReference type="InterPro" id="IPR059000">
    <property type="entry name" value="ATPase_P-type_domA"/>
</dbReference>
<reference evidence="8 9" key="1">
    <citation type="submission" date="2016-12" db="EMBL/GenBank/DDBJ databases">
        <title>The new phylogeny of genus Mycobacterium.</title>
        <authorList>
            <person name="Tortoli E."/>
            <person name="Trovato A."/>
            <person name="Cirillo D.M."/>
        </authorList>
    </citation>
    <scope>NUCLEOTIDE SEQUENCE [LARGE SCALE GENOMIC DNA]</scope>
    <source>
        <strain evidence="8 9">DSM 45130</strain>
    </source>
</reference>
<dbReference type="InterPro" id="IPR018303">
    <property type="entry name" value="ATPase_P-typ_P_site"/>
</dbReference>
<evidence type="ECO:0000313" key="8">
    <source>
        <dbReference type="EMBL" id="ORA70039.1"/>
    </source>
</evidence>
<evidence type="ECO:0000256" key="1">
    <source>
        <dbReference type="ARBA" id="ARBA00004651"/>
    </source>
</evidence>
<dbReference type="AlphaFoldDB" id="A0A1X0DCY3"/>
<dbReference type="InterPro" id="IPR023214">
    <property type="entry name" value="HAD_sf"/>
</dbReference>
<dbReference type="InterPro" id="IPR036412">
    <property type="entry name" value="HAD-like_sf"/>
</dbReference>
<evidence type="ECO:0000259" key="7">
    <source>
        <dbReference type="Pfam" id="PF00122"/>
    </source>
</evidence>
<keyword evidence="4" id="KW-1278">Translocase</keyword>